<dbReference type="PANTHER" id="PTHR44324">
    <property type="entry name" value="WD40 REPEAT DOMAIN 95"/>
    <property type="match status" value="1"/>
</dbReference>
<dbReference type="InterPro" id="IPR019775">
    <property type="entry name" value="WD40_repeat_CS"/>
</dbReference>
<dbReference type="InterPro" id="IPR051242">
    <property type="entry name" value="WD-EF-hand_domain"/>
</dbReference>
<feature type="domain" description="EF-hand" evidence="6">
    <location>
        <begin position="1483"/>
        <end position="1516"/>
    </location>
</feature>
<dbReference type="Pfam" id="PF00400">
    <property type="entry name" value="WD40"/>
    <property type="match status" value="3"/>
</dbReference>
<feature type="region of interest" description="Disordered" evidence="5">
    <location>
        <begin position="1179"/>
        <end position="1214"/>
    </location>
</feature>
<evidence type="ECO:0000313" key="8">
    <source>
        <dbReference type="Proteomes" id="UP000794436"/>
    </source>
</evidence>
<feature type="region of interest" description="Disordered" evidence="5">
    <location>
        <begin position="1255"/>
        <end position="1300"/>
    </location>
</feature>
<dbReference type="InterPro" id="IPR002048">
    <property type="entry name" value="EF_hand_dom"/>
</dbReference>
<dbReference type="PROSITE" id="PS00678">
    <property type="entry name" value="WD_REPEATS_1"/>
    <property type="match status" value="1"/>
</dbReference>
<evidence type="ECO:0000256" key="2">
    <source>
        <dbReference type="ARBA" id="ARBA00022737"/>
    </source>
</evidence>
<evidence type="ECO:0000256" key="4">
    <source>
        <dbReference type="PROSITE-ProRule" id="PRU00221"/>
    </source>
</evidence>
<dbReference type="GO" id="GO:0005509">
    <property type="term" value="F:calcium ion binding"/>
    <property type="evidence" value="ECO:0007669"/>
    <property type="project" value="InterPro"/>
</dbReference>
<dbReference type="SUPFAM" id="SSF50978">
    <property type="entry name" value="WD40 repeat-like"/>
    <property type="match status" value="2"/>
</dbReference>
<keyword evidence="8" id="KW-1185">Reference proteome</keyword>
<dbReference type="PROSITE" id="PS50082">
    <property type="entry name" value="WD_REPEATS_2"/>
    <property type="match status" value="2"/>
</dbReference>
<dbReference type="SUPFAM" id="SSF47473">
    <property type="entry name" value="EF-hand"/>
    <property type="match status" value="2"/>
</dbReference>
<feature type="domain" description="EF-hand" evidence="6">
    <location>
        <begin position="1374"/>
        <end position="1409"/>
    </location>
</feature>
<dbReference type="Pfam" id="PF13202">
    <property type="entry name" value="EF-hand_5"/>
    <property type="match status" value="3"/>
</dbReference>
<dbReference type="InterPro" id="IPR011992">
    <property type="entry name" value="EF-hand-dom_pair"/>
</dbReference>
<feature type="compositionally biased region" description="Acidic residues" evidence="5">
    <location>
        <begin position="1196"/>
        <end position="1205"/>
    </location>
</feature>
<comment type="caution">
    <text evidence="7">The sequence shown here is derived from an EMBL/GenBank/DDBJ whole genome shotgun (WGS) entry which is preliminary data.</text>
</comment>
<sequence length="1516" mass="171380">MSAALLQYQACLGILVRLQLEDLTSLKQDFDRVGRGLSLEEFVSVMLDRVSWEMENVISFIQDLVELFAQVDVNGDGTMEWEEFTSAIIEGGMGTTSDEMDWRDLQYEEHAAFSDVLNRPPKRVQYVGEVKRLLVHDNSRPVVEIIEPTTLYPIENDDASKAESTASTDAATFVPTLTIANKFHPLCYVAGYRRDQDDVRSERSPVQALKYLSQVDLIAVSGGDLKLTFWSSTILTAASTSALETPSPLVIVHTPRPQRVLEWNASTSHLYSISADLIISVWHVRREKQHDTKSKCEVSLVTTLKRHTDLLQDLLVLNDDVLLSCGMDSAIFLWDTQTLQVKATRQGHRRGVRLLAKLSDQLFLSTGFECEVLGWDINVLATAPVFKLWGHNAPVCCIQLIPCGLTEKRSTTDAATVGWVGDQAITVDDDGWFKWWNLANITSVENNDLEQNASRCLQTFRLGSDKYPWHAHSLAVLNNGQSILATGIHKLKLLHRTRLKPRVLPSSVVLYNSLFFTILTTTDREIRIWDAKSGTLLRTYRNISPSDITCVDLDARQRKIVVGTQRGELIVLNYLNGAVLKTWMPHQLTVSALIFCKEDACVLTASWDRSLRLYDDNASANTLLRCVTDAHDADIKALTYCYAMSLVATGSADGVIKIWDYIYFLLEVTCSTSTYLLPMSDVVALEFVDPYPLLVSGHENGTVCFWHVSPSQPSVLLGHYAPFLRDPTLVVTTKASQYEDETRGGIASLRVHYDESGGELLADGIRKGRFLVVLGSLDGQVYVDDMTQLIASAHLRAIREESMPSNHHGSYNPRRRFIRHGKNAKRLKNHVKHHEHMGIEASPDHPPAPTDAITTLFKWKAHQGSVRYLQVVDDPLTLLSCSHDRSVKVWRLDGGLQGYLVGTQSSGPGWNWEIDTQRVAELKREQAQEIWDKMRDAKLKLLTQRNTLAKLRLRQQRRTSLGMASTAALGVTAEQLAHLQGMNDEGEKKKTTITSSEAERLFQQLQGQVTWQQSDFQLARQEAWERERKKFHKRMKRIMKQKKATSAENQVDDEEHEEEDSVLRDLKPQEELLDPATTLLPSDLNSSVQPLPFDDKGNWAIGSLNRERQMYSHFHHENTRRGQKSVLLGSGKLRRSESTAAIDLTPSSFLLERLGESCVIQTNSTKAIRAIKTKPKKTKALRAVQSLPELPLPRGDDEEDENQDTVDDKQPRVLKRQLLVPQQSIRELFQQFDHVQKQHESEKATIHRASKLLTGKLGSRSERALSSLHEDDSKDETATSPTRAKPKPKSAQARTKKASLSDVVVTRRKALETKEKKQRLRSDAALMRLERFGPYPRDDVVNIYRTFLKIDKDGSGTITLRELVDGAGLFGSTHLRDNIISIFNSIDQDQSGHIDLRELSGAVFNEAPSDVLHDMERFYKLLESAERAKKTKKKQLTPEQVAEVTQLFHLYDADRNGDIDVDELLTALRYNEKFYDDDDAQGITKEDVERIIARFDVNTNATLDLHEFMELFREEL</sequence>
<feature type="compositionally biased region" description="Basic and acidic residues" evidence="5">
    <location>
        <begin position="1259"/>
        <end position="1277"/>
    </location>
</feature>
<dbReference type="SMART" id="SM00054">
    <property type="entry name" value="EFh"/>
    <property type="match status" value="5"/>
</dbReference>
<feature type="repeat" description="WD" evidence="4">
    <location>
        <begin position="859"/>
        <end position="893"/>
    </location>
</feature>
<evidence type="ECO:0000313" key="7">
    <source>
        <dbReference type="EMBL" id="TMW66701.1"/>
    </source>
</evidence>
<evidence type="ECO:0000256" key="1">
    <source>
        <dbReference type="ARBA" id="ARBA00022574"/>
    </source>
</evidence>
<feature type="repeat" description="WD" evidence="4">
    <location>
        <begin position="628"/>
        <end position="660"/>
    </location>
</feature>
<feature type="domain" description="EF-hand" evidence="6">
    <location>
        <begin position="59"/>
        <end position="94"/>
    </location>
</feature>
<dbReference type="Gene3D" id="2.130.10.10">
    <property type="entry name" value="YVTN repeat-like/Quinoprotein amine dehydrogenase"/>
    <property type="match status" value="3"/>
</dbReference>
<dbReference type="PANTHER" id="PTHR44324:SF4">
    <property type="entry name" value="WD40 REPEAT DOMAIN 95"/>
    <property type="match status" value="1"/>
</dbReference>
<gene>
    <name evidence="7" type="ORF">Poli38472_014013</name>
</gene>
<feature type="domain" description="EF-hand" evidence="6">
    <location>
        <begin position="1338"/>
        <end position="1373"/>
    </location>
</feature>
<organism evidence="7 8">
    <name type="scientific">Pythium oligandrum</name>
    <name type="common">Mycoparasitic fungus</name>
    <dbReference type="NCBI Taxonomy" id="41045"/>
    <lineage>
        <taxon>Eukaryota</taxon>
        <taxon>Sar</taxon>
        <taxon>Stramenopiles</taxon>
        <taxon>Oomycota</taxon>
        <taxon>Peronosporomycetes</taxon>
        <taxon>Pythiales</taxon>
        <taxon>Pythiaceae</taxon>
        <taxon>Pythium</taxon>
    </lineage>
</organism>
<keyword evidence="3" id="KW-0106">Calcium</keyword>
<feature type="domain" description="EF-hand" evidence="6">
    <location>
        <begin position="1439"/>
        <end position="1474"/>
    </location>
</feature>
<evidence type="ECO:0000256" key="5">
    <source>
        <dbReference type="SAM" id="MobiDB-lite"/>
    </source>
</evidence>
<evidence type="ECO:0000259" key="6">
    <source>
        <dbReference type="PROSITE" id="PS50222"/>
    </source>
</evidence>
<protein>
    <recommendedName>
        <fullName evidence="6">EF-hand domain-containing protein</fullName>
    </recommendedName>
</protein>
<dbReference type="Proteomes" id="UP000794436">
    <property type="component" value="Unassembled WGS sequence"/>
</dbReference>
<keyword evidence="1 4" id="KW-0853">WD repeat</keyword>
<dbReference type="Pfam" id="PF13499">
    <property type="entry name" value="EF-hand_7"/>
    <property type="match status" value="1"/>
</dbReference>
<dbReference type="InterPro" id="IPR036322">
    <property type="entry name" value="WD40_repeat_dom_sf"/>
</dbReference>
<accession>A0A8K1CQ74</accession>
<feature type="compositionally biased region" description="Acidic residues" evidence="5">
    <location>
        <begin position="1050"/>
        <end position="1060"/>
    </location>
</feature>
<dbReference type="InterPro" id="IPR018247">
    <property type="entry name" value="EF_Hand_1_Ca_BS"/>
</dbReference>
<feature type="region of interest" description="Disordered" evidence="5">
    <location>
        <begin position="1039"/>
        <end position="1062"/>
    </location>
</feature>
<reference evidence="7" key="1">
    <citation type="submission" date="2019-03" db="EMBL/GenBank/DDBJ databases">
        <title>Long read genome sequence of the mycoparasitic Pythium oligandrum ATCC 38472 isolated from sugarbeet rhizosphere.</title>
        <authorList>
            <person name="Gaulin E."/>
        </authorList>
    </citation>
    <scope>NUCLEOTIDE SEQUENCE</scope>
    <source>
        <strain evidence="7">ATCC 38472_TT</strain>
    </source>
</reference>
<dbReference type="Gene3D" id="1.10.238.10">
    <property type="entry name" value="EF-hand"/>
    <property type="match status" value="3"/>
</dbReference>
<dbReference type="PROSITE" id="PS50222">
    <property type="entry name" value="EF_HAND_2"/>
    <property type="match status" value="5"/>
</dbReference>
<dbReference type="OrthoDB" id="186625at2759"/>
<dbReference type="EMBL" id="SPLM01000007">
    <property type="protein sequence ID" value="TMW66701.1"/>
    <property type="molecule type" value="Genomic_DNA"/>
</dbReference>
<dbReference type="InterPro" id="IPR015943">
    <property type="entry name" value="WD40/YVTN_repeat-like_dom_sf"/>
</dbReference>
<dbReference type="SMART" id="SM00320">
    <property type="entry name" value="WD40"/>
    <property type="match status" value="10"/>
</dbReference>
<proteinExistence type="predicted"/>
<evidence type="ECO:0000256" key="3">
    <source>
        <dbReference type="ARBA" id="ARBA00022837"/>
    </source>
</evidence>
<name>A0A8K1CQ74_PYTOL</name>
<keyword evidence="2" id="KW-0677">Repeat</keyword>
<dbReference type="PROSITE" id="PS00018">
    <property type="entry name" value="EF_HAND_1"/>
    <property type="match status" value="4"/>
</dbReference>
<dbReference type="CDD" id="cd00051">
    <property type="entry name" value="EFh"/>
    <property type="match status" value="2"/>
</dbReference>
<dbReference type="InterPro" id="IPR001680">
    <property type="entry name" value="WD40_rpt"/>
</dbReference>
<dbReference type="PROSITE" id="PS50294">
    <property type="entry name" value="WD_REPEATS_REGION"/>
    <property type="match status" value="1"/>
</dbReference>